<protein>
    <submittedName>
        <fullName evidence="3">Uncharacterized protein</fullName>
    </submittedName>
</protein>
<evidence type="ECO:0000313" key="4">
    <source>
        <dbReference type="Proteomes" id="UP001523369"/>
    </source>
</evidence>
<organism evidence="3 4">
    <name type="scientific">Paractinoplanes aksuensis</name>
    <dbReference type="NCBI Taxonomy" id="2939490"/>
    <lineage>
        <taxon>Bacteria</taxon>
        <taxon>Bacillati</taxon>
        <taxon>Actinomycetota</taxon>
        <taxon>Actinomycetes</taxon>
        <taxon>Micromonosporales</taxon>
        <taxon>Micromonosporaceae</taxon>
        <taxon>Paractinoplanes</taxon>
    </lineage>
</organism>
<evidence type="ECO:0000256" key="1">
    <source>
        <dbReference type="SAM" id="MobiDB-lite"/>
    </source>
</evidence>
<keyword evidence="2" id="KW-0472">Membrane</keyword>
<gene>
    <name evidence="3" type="ORF">M1L60_17195</name>
</gene>
<proteinExistence type="predicted"/>
<comment type="caution">
    <text evidence="3">The sequence shown here is derived from an EMBL/GenBank/DDBJ whole genome shotgun (WGS) entry which is preliminary data.</text>
</comment>
<name>A0ABT1DNB4_9ACTN</name>
<dbReference type="EMBL" id="JAMYJR010000017">
    <property type="protein sequence ID" value="MCO8272332.1"/>
    <property type="molecule type" value="Genomic_DNA"/>
</dbReference>
<dbReference type="Proteomes" id="UP001523369">
    <property type="component" value="Unassembled WGS sequence"/>
</dbReference>
<reference evidence="3 4" key="1">
    <citation type="submission" date="2022-06" db="EMBL/GenBank/DDBJ databases">
        <title>New Species of the Genus Actinoplanes, ActinopZanes ferrugineus.</title>
        <authorList>
            <person name="Ding P."/>
        </authorList>
    </citation>
    <scope>NUCLEOTIDE SEQUENCE [LARGE SCALE GENOMIC DNA]</scope>
    <source>
        <strain evidence="3 4">TRM88003</strain>
    </source>
</reference>
<evidence type="ECO:0000256" key="2">
    <source>
        <dbReference type="SAM" id="Phobius"/>
    </source>
</evidence>
<keyword evidence="4" id="KW-1185">Reference proteome</keyword>
<feature type="transmembrane region" description="Helical" evidence="2">
    <location>
        <begin position="93"/>
        <end position="117"/>
    </location>
</feature>
<sequence length="251" mass="26336">MSDTPRDPDQDDDATTRLPRSDRAASPVDGSAATTPTSPAPATASPSTGSAAKPGDQPAAATGSAARPGWRRMVSLGGTPAAGEPKQRRRRQWFVAGISIGAAVIVIALCAGALAVVDAVSDVRDTASDAREARELRDRNCLELEQRLNRLNPPGAAANPAGRAVAVRDENSAVRIYVGEISDTRAQDGWRQLLDARAVYADALDRQAKSRTPAFYVPPKNGDNKPVADDLVEWSPAACAGPLRRLAAPDL</sequence>
<feature type="compositionally biased region" description="Low complexity" evidence="1">
    <location>
        <begin position="30"/>
        <end position="55"/>
    </location>
</feature>
<accession>A0ABT1DNB4</accession>
<keyword evidence="2" id="KW-1133">Transmembrane helix</keyword>
<feature type="region of interest" description="Disordered" evidence="1">
    <location>
        <begin position="1"/>
        <end position="89"/>
    </location>
</feature>
<dbReference type="RefSeq" id="WP_253238438.1">
    <property type="nucleotide sequence ID" value="NZ_JAMYJR010000017.1"/>
</dbReference>
<evidence type="ECO:0000313" key="3">
    <source>
        <dbReference type="EMBL" id="MCO8272332.1"/>
    </source>
</evidence>
<keyword evidence="2" id="KW-0812">Transmembrane</keyword>